<protein>
    <submittedName>
        <fullName evidence="1">Uncharacterized protein</fullName>
    </submittedName>
</protein>
<accession>A0A225DQB8</accession>
<dbReference type="EMBL" id="NIDE01000014">
    <property type="protein sequence ID" value="OWK38555.1"/>
    <property type="molecule type" value="Genomic_DNA"/>
</dbReference>
<sequence>MTNFSTLLTPHFSLDPDYGGPRILCKSLVFPAFPHFRE</sequence>
<dbReference type="AlphaFoldDB" id="A0A225DQB8"/>
<dbReference type="Proteomes" id="UP000214646">
    <property type="component" value="Unassembled WGS sequence"/>
</dbReference>
<evidence type="ECO:0000313" key="1">
    <source>
        <dbReference type="EMBL" id="OWK38555.1"/>
    </source>
</evidence>
<comment type="caution">
    <text evidence="1">The sequence shown here is derived from an EMBL/GenBank/DDBJ whole genome shotgun (WGS) entry which is preliminary data.</text>
</comment>
<proteinExistence type="predicted"/>
<organism evidence="1 2">
    <name type="scientific">Fimbriiglobus ruber</name>
    <dbReference type="NCBI Taxonomy" id="1908690"/>
    <lineage>
        <taxon>Bacteria</taxon>
        <taxon>Pseudomonadati</taxon>
        <taxon>Planctomycetota</taxon>
        <taxon>Planctomycetia</taxon>
        <taxon>Gemmatales</taxon>
        <taxon>Gemmataceae</taxon>
        <taxon>Fimbriiglobus</taxon>
    </lineage>
</organism>
<gene>
    <name evidence="1" type="ORF">FRUB_07675</name>
</gene>
<reference evidence="2" key="1">
    <citation type="submission" date="2017-06" db="EMBL/GenBank/DDBJ databases">
        <title>Genome analysis of Fimbriiglobus ruber SP5, the first member of the order Planctomycetales with confirmed chitinolytic capability.</title>
        <authorList>
            <person name="Ravin N.V."/>
            <person name="Rakitin A.L."/>
            <person name="Ivanova A.A."/>
            <person name="Beletsky A.V."/>
            <person name="Kulichevskaya I.S."/>
            <person name="Mardanov A.V."/>
            <person name="Dedysh S.N."/>
        </authorList>
    </citation>
    <scope>NUCLEOTIDE SEQUENCE [LARGE SCALE GENOMIC DNA]</scope>
    <source>
        <strain evidence="2">SP5</strain>
    </source>
</reference>
<evidence type="ECO:0000313" key="2">
    <source>
        <dbReference type="Proteomes" id="UP000214646"/>
    </source>
</evidence>
<name>A0A225DQB8_9BACT</name>
<keyword evidence="2" id="KW-1185">Reference proteome</keyword>